<dbReference type="Gene3D" id="3.90.1150.10">
    <property type="entry name" value="Aspartate Aminotransferase, domain 1"/>
    <property type="match status" value="1"/>
</dbReference>
<evidence type="ECO:0000256" key="3">
    <source>
        <dbReference type="ARBA" id="ARBA00022679"/>
    </source>
</evidence>
<comment type="cofactor">
    <cofactor evidence="1 5">
        <name>pyridoxal 5'-phosphate</name>
        <dbReference type="ChEBI" id="CHEBI:597326"/>
    </cofactor>
</comment>
<evidence type="ECO:0000313" key="8">
    <source>
        <dbReference type="Proteomes" id="UP000659698"/>
    </source>
</evidence>
<dbReference type="GO" id="GO:0008483">
    <property type="term" value="F:transaminase activity"/>
    <property type="evidence" value="ECO:0007669"/>
    <property type="project" value="UniProtKB-KW"/>
</dbReference>
<dbReference type="InterPro" id="IPR050087">
    <property type="entry name" value="AON_synthase_class-II"/>
</dbReference>
<dbReference type="InterPro" id="IPR015424">
    <property type="entry name" value="PyrdxlP-dep_Trfase"/>
</dbReference>
<dbReference type="Proteomes" id="UP000659698">
    <property type="component" value="Unassembled WGS sequence"/>
</dbReference>
<dbReference type="SUPFAM" id="SSF53383">
    <property type="entry name" value="PLP-dependent transferases"/>
    <property type="match status" value="1"/>
</dbReference>
<sequence length="412" mass="45449">MDLFEKLLANRGPLGSHSHYAHGYFTFPKLEGEIAPRMTFRGKQVLTWSLNNYLGLANHPEVRKADADAAAEFGMALPMGARIMSGNSNNHERLERELAEFVQKEDAFLLNFGYQGVVSIIDALVDRHDVIVYDAESHACIIDGVRLHQGKRFVYQHNNIESLEKQLQRATRLTNETGGGILVITEGVFGMSGNLGKLREVVALKEKFNFRLMIDDAHGFGTMGKTGAGTGEFLGVQDGIDVYFSTFAKSMASIGAFVASNEQVIEYLRYNMRSQTYAKSLPMTLVVGALKRLELLRTQPELKDNLWTVVNALQSGLREKGFNIGTTESPVTPVLLNGQIPDATALTLDLRENFNIFCSIVVYPVVPKDVIMLRLIPTAAHTLEDVAETIAAFEAISAKLDKGLYTKSSVTA</sequence>
<keyword evidence="8" id="KW-1185">Reference proteome</keyword>
<dbReference type="InterPro" id="IPR004839">
    <property type="entry name" value="Aminotransferase_I/II_large"/>
</dbReference>
<comment type="pathway">
    <text evidence="2">Lipid metabolism.</text>
</comment>
<evidence type="ECO:0000313" key="7">
    <source>
        <dbReference type="EMBL" id="MBC3539756.1"/>
    </source>
</evidence>
<name>A0ABR6VRI3_9BACT</name>
<dbReference type="InterPro" id="IPR001917">
    <property type="entry name" value="Aminotrans_II_pyridoxalP_BS"/>
</dbReference>
<dbReference type="RefSeq" id="WP_186636064.1">
    <property type="nucleotide sequence ID" value="NZ_JACOAF010000021.1"/>
</dbReference>
<organism evidence="7 8">
    <name type="scientific">Rufibacter sediminis</name>
    <dbReference type="NCBI Taxonomy" id="2762756"/>
    <lineage>
        <taxon>Bacteria</taxon>
        <taxon>Pseudomonadati</taxon>
        <taxon>Bacteroidota</taxon>
        <taxon>Cytophagia</taxon>
        <taxon>Cytophagales</taxon>
        <taxon>Hymenobacteraceae</taxon>
        <taxon>Rufibacter</taxon>
    </lineage>
</organism>
<dbReference type="EMBL" id="JACOAF010000021">
    <property type="protein sequence ID" value="MBC3539756.1"/>
    <property type="molecule type" value="Genomic_DNA"/>
</dbReference>
<dbReference type="Gene3D" id="3.40.640.10">
    <property type="entry name" value="Type I PLP-dependent aspartate aminotransferase-like (Major domain)"/>
    <property type="match status" value="1"/>
</dbReference>
<comment type="similarity">
    <text evidence="5">Belongs to the class-II pyridoxal-phosphate-dependent aminotransferase family.</text>
</comment>
<accession>A0ABR6VRI3</accession>
<evidence type="ECO:0000256" key="4">
    <source>
        <dbReference type="ARBA" id="ARBA00022898"/>
    </source>
</evidence>
<keyword evidence="4 5" id="KW-0663">Pyridoxal phosphate</keyword>
<dbReference type="InterPro" id="IPR015421">
    <property type="entry name" value="PyrdxlP-dep_Trfase_major"/>
</dbReference>
<evidence type="ECO:0000256" key="2">
    <source>
        <dbReference type="ARBA" id="ARBA00005189"/>
    </source>
</evidence>
<proteinExistence type="inferred from homology"/>
<keyword evidence="3" id="KW-0808">Transferase</keyword>
<evidence type="ECO:0000256" key="5">
    <source>
        <dbReference type="RuleBase" id="RU003693"/>
    </source>
</evidence>
<evidence type="ECO:0000256" key="1">
    <source>
        <dbReference type="ARBA" id="ARBA00001933"/>
    </source>
</evidence>
<comment type="caution">
    <text evidence="7">The sequence shown here is derived from an EMBL/GenBank/DDBJ whole genome shotgun (WGS) entry which is preliminary data.</text>
</comment>
<feature type="domain" description="Aminotransferase class I/classII large" evidence="6">
    <location>
        <begin position="44"/>
        <end position="392"/>
    </location>
</feature>
<dbReference type="PANTHER" id="PTHR13693">
    <property type="entry name" value="CLASS II AMINOTRANSFERASE/8-AMINO-7-OXONONANOATE SYNTHASE"/>
    <property type="match status" value="1"/>
</dbReference>
<reference evidence="7 8" key="1">
    <citation type="journal article" date="2019" name="Int. J. Syst. Evol. Microbiol.">
        <title>Rufibacter sediminis sp. nov., isolated from freshwater lake sediment.</title>
        <authorList>
            <person name="Qu J.H."/>
            <person name="Zhang L.J."/>
            <person name="Fu Y.H."/>
            <person name="Li H.F."/>
        </authorList>
    </citation>
    <scope>NUCLEOTIDE SEQUENCE [LARGE SCALE GENOMIC DNA]</scope>
    <source>
        <strain evidence="7 8">H-1</strain>
    </source>
</reference>
<dbReference type="Pfam" id="PF00155">
    <property type="entry name" value="Aminotran_1_2"/>
    <property type="match status" value="1"/>
</dbReference>
<keyword evidence="7" id="KW-0032">Aminotransferase</keyword>
<protein>
    <submittedName>
        <fullName evidence="7">Aminotransferase class I/II-fold pyridoxal phosphate-dependent enzyme</fullName>
    </submittedName>
</protein>
<dbReference type="InterPro" id="IPR015422">
    <property type="entry name" value="PyrdxlP-dep_Trfase_small"/>
</dbReference>
<evidence type="ECO:0000259" key="6">
    <source>
        <dbReference type="Pfam" id="PF00155"/>
    </source>
</evidence>
<dbReference type="PROSITE" id="PS00599">
    <property type="entry name" value="AA_TRANSFER_CLASS_2"/>
    <property type="match status" value="1"/>
</dbReference>
<gene>
    <name evidence="7" type="ORF">H7U12_08685</name>
</gene>